<evidence type="ECO:0000313" key="22">
    <source>
        <dbReference type="EMBL" id="MBF6639629.1"/>
    </source>
</evidence>
<dbReference type="GO" id="GO:0003887">
    <property type="term" value="F:DNA-directed DNA polymerase activity"/>
    <property type="evidence" value="ECO:0007669"/>
    <property type="project" value="UniProtKB-UniRule"/>
</dbReference>
<dbReference type="InterPro" id="IPR001098">
    <property type="entry name" value="DNA-dir_DNA_pol_A_palm_dom"/>
</dbReference>
<dbReference type="Pfam" id="PF01367">
    <property type="entry name" value="5_3_exonuc"/>
    <property type="match status" value="1"/>
</dbReference>
<comment type="subunit">
    <text evidence="2">Single-chain monomer with multiple functions.</text>
</comment>
<protein>
    <recommendedName>
        <fullName evidence="4 17">DNA polymerase I</fullName>
        <ecNumber evidence="3 17">2.7.7.7</ecNumber>
    </recommendedName>
</protein>
<evidence type="ECO:0000256" key="10">
    <source>
        <dbReference type="ARBA" id="ARBA00022801"/>
    </source>
</evidence>
<evidence type="ECO:0000256" key="9">
    <source>
        <dbReference type="ARBA" id="ARBA00022763"/>
    </source>
</evidence>
<dbReference type="InterPro" id="IPR043502">
    <property type="entry name" value="DNA/RNA_pol_sf"/>
</dbReference>
<evidence type="ECO:0000256" key="4">
    <source>
        <dbReference type="ARBA" id="ARBA00020311"/>
    </source>
</evidence>
<feature type="domain" description="DNA-directed DNA polymerase family A palm" evidence="21">
    <location>
        <begin position="689"/>
        <end position="896"/>
    </location>
</feature>
<dbReference type="FunFam" id="1.10.150.20:FF:000003">
    <property type="entry name" value="DNA polymerase I"/>
    <property type="match status" value="1"/>
</dbReference>
<dbReference type="GO" id="GO:0008409">
    <property type="term" value="F:5'-3' exonuclease activity"/>
    <property type="evidence" value="ECO:0007669"/>
    <property type="project" value="UniProtKB-UniRule"/>
</dbReference>
<evidence type="ECO:0000259" key="19">
    <source>
        <dbReference type="SMART" id="SM00474"/>
    </source>
</evidence>
<proteinExistence type="inferred from homology"/>
<comment type="catalytic activity">
    <reaction evidence="15 18">
        <text>DNA(n) + a 2'-deoxyribonucleoside 5'-triphosphate = DNA(n+1) + diphosphate</text>
        <dbReference type="Rhea" id="RHEA:22508"/>
        <dbReference type="Rhea" id="RHEA-COMP:17339"/>
        <dbReference type="Rhea" id="RHEA-COMP:17340"/>
        <dbReference type="ChEBI" id="CHEBI:33019"/>
        <dbReference type="ChEBI" id="CHEBI:61560"/>
        <dbReference type="ChEBI" id="CHEBI:173112"/>
        <dbReference type="EC" id="2.7.7.7"/>
    </reaction>
</comment>
<dbReference type="SMART" id="SM00279">
    <property type="entry name" value="HhH2"/>
    <property type="match status" value="1"/>
</dbReference>
<keyword evidence="24" id="KW-1185">Reference proteome</keyword>
<dbReference type="PANTHER" id="PTHR10133:SF27">
    <property type="entry name" value="DNA POLYMERASE NU"/>
    <property type="match status" value="1"/>
</dbReference>
<dbReference type="CDD" id="cd09898">
    <property type="entry name" value="H3TH_53EXO"/>
    <property type="match status" value="1"/>
</dbReference>
<dbReference type="InterPro" id="IPR018320">
    <property type="entry name" value="DNA_polymerase_1"/>
</dbReference>
<dbReference type="FunFam" id="3.30.420.10:FF:000026">
    <property type="entry name" value="DNA polymerase I"/>
    <property type="match status" value="1"/>
</dbReference>
<evidence type="ECO:0000256" key="6">
    <source>
        <dbReference type="ARBA" id="ARBA00022695"/>
    </source>
</evidence>
<dbReference type="EMBL" id="MRWD01000004">
    <property type="protein sequence ID" value="ORJ22726.1"/>
    <property type="molecule type" value="Genomic_DNA"/>
</dbReference>
<reference evidence="23 24" key="2">
    <citation type="journal article" date="2017" name="Int. J. Syst. Evol. Microbiol.">
        <title>Rouxiella badensis sp. nov. and Rouxiella silvae sp. nov. isolated from peat bog soil in Germany and emendation of the genus description.</title>
        <authorList>
            <person name="Le Fleche-Mateos A."/>
            <person name="Kugler J.H."/>
            <person name="Hansen S.H."/>
            <person name="Syldatk C."/>
            <person name="Hausmann R."/>
            <person name="Lomprez F."/>
            <person name="Vandenbogaert M."/>
            <person name="Manuguerra J.C."/>
            <person name="Grimont P.A."/>
        </authorList>
    </citation>
    <scope>NUCLEOTIDE SEQUENCE [LARGE SCALE GENOMIC DNA]</scope>
    <source>
        <strain evidence="23 24">213</strain>
    </source>
</reference>
<evidence type="ECO:0000256" key="14">
    <source>
        <dbReference type="ARBA" id="ARBA00023204"/>
    </source>
</evidence>
<evidence type="ECO:0000256" key="5">
    <source>
        <dbReference type="ARBA" id="ARBA00022679"/>
    </source>
</evidence>
<comment type="similarity">
    <text evidence="1 18">Belongs to the DNA polymerase type-A family.</text>
</comment>
<keyword evidence="14 18" id="KW-0234">DNA repair</keyword>
<dbReference type="Gene3D" id="3.30.420.10">
    <property type="entry name" value="Ribonuclease H-like superfamily/Ribonuclease H"/>
    <property type="match status" value="1"/>
</dbReference>
<dbReference type="InterPro" id="IPR020046">
    <property type="entry name" value="5-3_exonucl_a-hlix_arch_N"/>
</dbReference>
<evidence type="ECO:0000256" key="12">
    <source>
        <dbReference type="ARBA" id="ARBA00022932"/>
    </source>
</evidence>
<dbReference type="GO" id="GO:0003677">
    <property type="term" value="F:DNA binding"/>
    <property type="evidence" value="ECO:0007669"/>
    <property type="project" value="UniProtKB-UniRule"/>
</dbReference>
<evidence type="ECO:0000256" key="7">
    <source>
        <dbReference type="ARBA" id="ARBA00022705"/>
    </source>
</evidence>
<accession>A0AA41BZ11</accession>
<organism evidence="22 25">
    <name type="scientific">Rouxiella silvae</name>
    <dbReference type="NCBI Taxonomy" id="1646373"/>
    <lineage>
        <taxon>Bacteria</taxon>
        <taxon>Pseudomonadati</taxon>
        <taxon>Pseudomonadota</taxon>
        <taxon>Gammaproteobacteria</taxon>
        <taxon>Enterobacterales</taxon>
        <taxon>Yersiniaceae</taxon>
        <taxon>Rouxiella</taxon>
    </lineage>
</organism>
<dbReference type="InterPro" id="IPR036397">
    <property type="entry name" value="RNaseH_sf"/>
</dbReference>
<dbReference type="Pfam" id="PF00476">
    <property type="entry name" value="DNA_pol_A"/>
    <property type="match status" value="1"/>
</dbReference>
<dbReference type="GO" id="GO:0006302">
    <property type="term" value="P:double-strand break repair"/>
    <property type="evidence" value="ECO:0007669"/>
    <property type="project" value="TreeGrafter"/>
</dbReference>
<evidence type="ECO:0000256" key="11">
    <source>
        <dbReference type="ARBA" id="ARBA00022839"/>
    </source>
</evidence>
<dbReference type="EC" id="2.7.7.7" evidence="3 17"/>
<dbReference type="SUPFAM" id="SSF53098">
    <property type="entry name" value="Ribonuclease H-like"/>
    <property type="match status" value="1"/>
</dbReference>
<reference evidence="22" key="4">
    <citation type="submission" date="2022-09" db="EMBL/GenBank/DDBJ databases">
        <title>Rouxiella aceris sp. nov., isolated from tree sap and emended description of the genus Rhouxiella.</title>
        <authorList>
            <person name="Kim I.S."/>
        </authorList>
    </citation>
    <scope>NUCLEOTIDE SEQUENCE</scope>
    <source>
        <strain evidence="22">SAP-2</strain>
    </source>
</reference>
<dbReference type="CDD" id="cd09859">
    <property type="entry name" value="PIN_53EXO"/>
    <property type="match status" value="1"/>
</dbReference>
<dbReference type="Proteomes" id="UP000705283">
    <property type="component" value="Unassembled WGS sequence"/>
</dbReference>
<dbReference type="Gene3D" id="3.40.50.1010">
    <property type="entry name" value="5'-nuclease"/>
    <property type="match status" value="1"/>
</dbReference>
<dbReference type="InterPro" id="IPR029060">
    <property type="entry name" value="PIN-like_dom_sf"/>
</dbReference>
<dbReference type="InterPro" id="IPR008918">
    <property type="entry name" value="HhH2"/>
</dbReference>
<dbReference type="AlphaFoldDB" id="A0AA41BZ11"/>
<dbReference type="Pfam" id="PF01612">
    <property type="entry name" value="DNA_pol_A_exo1"/>
    <property type="match status" value="1"/>
</dbReference>
<dbReference type="GO" id="GO:0008408">
    <property type="term" value="F:3'-5' exonuclease activity"/>
    <property type="evidence" value="ECO:0007669"/>
    <property type="project" value="UniProtKB-UniRule"/>
</dbReference>
<dbReference type="CDD" id="cd08637">
    <property type="entry name" value="DNA_pol_A_pol_I_C"/>
    <property type="match status" value="1"/>
</dbReference>
<evidence type="ECO:0000256" key="3">
    <source>
        <dbReference type="ARBA" id="ARBA00012417"/>
    </source>
</evidence>
<gene>
    <name evidence="18 22" type="primary">polA</name>
    <name evidence="23" type="ORF">BS639_02570</name>
    <name evidence="22" type="ORF">ITX54_23455</name>
</gene>
<name>A0AA41BZ11_9GAMM</name>
<feature type="domain" description="5'-3' exonuclease" evidence="20">
    <location>
        <begin position="7"/>
        <end position="268"/>
    </location>
</feature>
<feature type="domain" description="3'-5' exonuclease" evidence="19">
    <location>
        <begin position="333"/>
        <end position="520"/>
    </location>
</feature>
<keyword evidence="13 18" id="KW-0238">DNA-binding</keyword>
<comment type="caution">
    <text evidence="22">The sequence shown here is derived from an EMBL/GenBank/DDBJ whole genome shotgun (WGS) entry which is preliminary data.</text>
</comment>
<dbReference type="InterPro" id="IPR002562">
    <property type="entry name" value="3'-5'_exonuclease_dom"/>
</dbReference>
<dbReference type="InterPro" id="IPR036279">
    <property type="entry name" value="5-3_exonuclease_C_sf"/>
</dbReference>
<dbReference type="Pfam" id="PF02739">
    <property type="entry name" value="5_3_exonuc_N"/>
    <property type="match status" value="1"/>
</dbReference>
<keyword evidence="6 18" id="KW-0548">Nucleotidyltransferase</keyword>
<keyword evidence="9 18" id="KW-0227">DNA damage</keyword>
<evidence type="ECO:0000256" key="1">
    <source>
        <dbReference type="ARBA" id="ARBA00007705"/>
    </source>
</evidence>
<dbReference type="Gene3D" id="1.20.1060.10">
    <property type="entry name" value="Taq DNA Polymerase, Chain T, domain 4"/>
    <property type="match status" value="1"/>
</dbReference>
<dbReference type="FunFam" id="1.10.150.20:FF:000002">
    <property type="entry name" value="DNA polymerase I"/>
    <property type="match status" value="1"/>
</dbReference>
<reference evidence="22" key="3">
    <citation type="submission" date="2020-11" db="EMBL/GenBank/DDBJ databases">
        <authorList>
            <person name="Lee S.D."/>
        </authorList>
    </citation>
    <scope>NUCLEOTIDE SEQUENCE</scope>
    <source>
        <strain evidence="22">SAP-2</strain>
    </source>
</reference>
<evidence type="ECO:0000256" key="15">
    <source>
        <dbReference type="ARBA" id="ARBA00049244"/>
    </source>
</evidence>
<dbReference type="SMART" id="SM00474">
    <property type="entry name" value="35EXOc"/>
    <property type="match status" value="1"/>
</dbReference>
<dbReference type="CDD" id="cd06139">
    <property type="entry name" value="DNA_polA_I_Ecoli_like_exo"/>
    <property type="match status" value="1"/>
</dbReference>
<dbReference type="FunFam" id="3.40.50.1010:FF:000001">
    <property type="entry name" value="DNA polymerase I"/>
    <property type="match status" value="1"/>
</dbReference>
<evidence type="ECO:0000256" key="16">
    <source>
        <dbReference type="ARBA" id="ARBA00060162"/>
    </source>
</evidence>
<keyword evidence="10 18" id="KW-0378">Hydrolase</keyword>
<dbReference type="NCBIfam" id="NF004397">
    <property type="entry name" value="PRK05755.1"/>
    <property type="match status" value="1"/>
</dbReference>
<dbReference type="EMBL" id="JADMKS010000012">
    <property type="protein sequence ID" value="MBF6639629.1"/>
    <property type="molecule type" value="Genomic_DNA"/>
</dbReference>
<dbReference type="SUPFAM" id="SSF56672">
    <property type="entry name" value="DNA/RNA polymerases"/>
    <property type="match status" value="1"/>
</dbReference>
<dbReference type="InterPro" id="IPR012337">
    <property type="entry name" value="RNaseH-like_sf"/>
</dbReference>
<dbReference type="InterPro" id="IPR019760">
    <property type="entry name" value="DNA-dir_DNA_pol_A_CS"/>
</dbReference>
<evidence type="ECO:0000313" key="23">
    <source>
        <dbReference type="EMBL" id="ORJ22726.1"/>
    </source>
</evidence>
<evidence type="ECO:0000256" key="18">
    <source>
        <dbReference type="RuleBase" id="RU004460"/>
    </source>
</evidence>
<evidence type="ECO:0000313" key="24">
    <source>
        <dbReference type="Proteomes" id="UP000192722"/>
    </source>
</evidence>
<dbReference type="SMART" id="SM00482">
    <property type="entry name" value="POLAc"/>
    <property type="match status" value="1"/>
</dbReference>
<keyword evidence="5 18" id="KW-0808">Transferase</keyword>
<evidence type="ECO:0000256" key="17">
    <source>
        <dbReference type="NCBIfam" id="TIGR00593"/>
    </source>
</evidence>
<evidence type="ECO:0000313" key="25">
    <source>
        <dbReference type="Proteomes" id="UP000705283"/>
    </source>
</evidence>
<dbReference type="RefSeq" id="WP_084982192.1">
    <property type="nucleotide sequence ID" value="NZ_CBCSCF010000012.1"/>
</dbReference>
<evidence type="ECO:0000256" key="8">
    <source>
        <dbReference type="ARBA" id="ARBA00022722"/>
    </source>
</evidence>
<dbReference type="PANTHER" id="PTHR10133">
    <property type="entry name" value="DNA POLYMERASE I"/>
    <property type="match status" value="1"/>
</dbReference>
<comment type="function">
    <text evidence="16">In addition to polymerase activity, this DNA polymerase exhibits 3'-5' and 5'-3' exonuclease activity. It is able to utilize nicked circular duplex DNA as a template and can unwind the parental DNA strand from its template.</text>
</comment>
<sequence length="932" mass="102857">MAQIAENPLILVDGSSYLYRAYHAFPPLTNGAGEPTGAMYGVLNMLRSLLLQYQPSHVAVVFDAKGKTFRDELFAEYKSHRPPMPDDLRAQIEPLHQMVKSMGLPLLVVPGVEADDVIGTLALEAEKAGHAVLISTGDKDMAQLVTSGVTLINTMNNSILGPEEVIGKYGVPPELIIDYLALMGDSSDNIPGVPGVGEKTAQALLQGIGGLDALYADLDNIATLSFRGAKTMAAKLADNKDVAYLSYQLATIKTDVELEITCGDLTVSEPDDAVLKEMFERYEFKRWLADVDQGGWLSGKKGVVTASKKSASPEADNSAQTPVERAQLSQEGYVTILDQATLDEWLVLLKKSEVFAFDTETDGLDTLTANLIGLSFAIEPGKAAYLPVAHDYLDSPPQLDRSDVLKQLKPLLEDPKQAKVGQNLKFDRGVLLKYDIELKGIDFDTMIESYVLDSVSGRHDMDSMADRVLGHKTVTFEEIAGKGKNQLTFNQIALEQAAPYAAEDADVTLQLHQAMWPKIAQEPGLKKVFTDIDMPLVAVLSHIERTGVLIDQNILAAHSKELAIRLNELEVKAHELAEEPFNLSSTKQLQAILYEKQKLPILKKTPGGAPSTNEEVLAELALDYPLPKVILEYRGLAKLKSTYTDKLPLMISPESGRVHTSYHQAVTATGRLSSSDPNLQNIPVRNDEGRRIRQAFIAPQDYCIVAADYSQIELRIMAHLSKDQGLLTAFSEGKDIHRATAAEVFGTELDKVSGEQRRSAKAINFGLIYGMSAFGLSRQLNIPRKESQRYMDLYFERYPGVLEYMERTRQQASEQGYVETLDGRRLYLPDIKSSNAMRRKGAERAAINAPMQGTAADIIKRAMINVAAWLEQPDAPRARIIMQVHDELVFEVHKDDLEKAKETIRQLMETSMELAVPLQVDVGVGENWDQAH</sequence>
<evidence type="ECO:0000259" key="21">
    <source>
        <dbReference type="SMART" id="SM00482"/>
    </source>
</evidence>
<dbReference type="PROSITE" id="PS00447">
    <property type="entry name" value="DNA_POLYMERASE_A"/>
    <property type="match status" value="1"/>
</dbReference>
<dbReference type="SMART" id="SM00475">
    <property type="entry name" value="53EXOc"/>
    <property type="match status" value="1"/>
</dbReference>
<dbReference type="GO" id="GO:0006261">
    <property type="term" value="P:DNA-templated DNA replication"/>
    <property type="evidence" value="ECO:0007669"/>
    <property type="project" value="UniProtKB-UniRule"/>
</dbReference>
<keyword evidence="11 18" id="KW-0269">Exonuclease</keyword>
<dbReference type="SUPFAM" id="SSF88723">
    <property type="entry name" value="PIN domain-like"/>
    <property type="match status" value="1"/>
</dbReference>
<evidence type="ECO:0000256" key="2">
    <source>
        <dbReference type="ARBA" id="ARBA00011541"/>
    </source>
</evidence>
<keyword evidence="12 18" id="KW-0239">DNA-directed DNA polymerase</keyword>
<evidence type="ECO:0000259" key="20">
    <source>
        <dbReference type="SMART" id="SM00475"/>
    </source>
</evidence>
<dbReference type="InterPro" id="IPR002298">
    <property type="entry name" value="DNA_polymerase_A"/>
</dbReference>
<dbReference type="InterPro" id="IPR020045">
    <property type="entry name" value="DNA_polI_H3TH"/>
</dbReference>
<dbReference type="Gene3D" id="1.10.150.20">
    <property type="entry name" value="5' to 3' exonuclease, C-terminal subdomain"/>
    <property type="match status" value="2"/>
</dbReference>
<dbReference type="PRINTS" id="PR00868">
    <property type="entry name" value="DNAPOLI"/>
</dbReference>
<keyword evidence="7 18" id="KW-0235">DNA replication</keyword>
<dbReference type="InterPro" id="IPR002421">
    <property type="entry name" value="5-3_exonuclease"/>
</dbReference>
<dbReference type="SUPFAM" id="SSF47807">
    <property type="entry name" value="5' to 3' exonuclease, C-terminal subdomain"/>
    <property type="match status" value="1"/>
</dbReference>
<dbReference type="Gene3D" id="3.30.70.370">
    <property type="match status" value="1"/>
</dbReference>
<keyword evidence="8" id="KW-0540">Nuclease</keyword>
<dbReference type="FunFam" id="1.20.1060.10:FF:000001">
    <property type="entry name" value="DNA polymerase I"/>
    <property type="match status" value="1"/>
</dbReference>
<dbReference type="Proteomes" id="UP000192722">
    <property type="component" value="Unassembled WGS sequence"/>
</dbReference>
<reference evidence="23" key="1">
    <citation type="submission" date="2016-12" db="EMBL/GenBank/DDBJ databases">
        <authorList>
            <person name="Le Fleche-Mateos A."/>
        </authorList>
    </citation>
    <scope>NUCLEOTIDE SEQUENCE</scope>
    <source>
        <strain evidence="23">213</strain>
    </source>
</reference>
<dbReference type="NCBIfam" id="TIGR00593">
    <property type="entry name" value="pola"/>
    <property type="match status" value="1"/>
</dbReference>
<evidence type="ECO:0000256" key="13">
    <source>
        <dbReference type="ARBA" id="ARBA00023125"/>
    </source>
</evidence>